<reference evidence="2 3" key="1">
    <citation type="submission" date="2016-10" db="EMBL/GenBank/DDBJ databases">
        <title>Draft genome sequence of Coniochaeta ligniaria NRRL30616, a lignocellulolytic fungus for bioabatement of inhibitors in plant biomass hydrolysates.</title>
        <authorList>
            <consortium name="DOE Joint Genome Institute"/>
            <person name="Jimenez D.J."/>
            <person name="Hector R.E."/>
            <person name="Riley R."/>
            <person name="Sun H."/>
            <person name="Grigoriev I.V."/>
            <person name="Van Elsas J.D."/>
            <person name="Nichols N.N."/>
        </authorList>
    </citation>
    <scope>NUCLEOTIDE SEQUENCE [LARGE SCALE GENOMIC DNA]</scope>
    <source>
        <strain evidence="2 3">NRRL 30616</strain>
    </source>
</reference>
<gene>
    <name evidence="2" type="ORF">CONLIGDRAFT_237891</name>
</gene>
<accession>A0A1J7IWM5</accession>
<dbReference type="Pfam" id="PF12511">
    <property type="entry name" value="DUF3716"/>
    <property type="match status" value="1"/>
</dbReference>
<feature type="region of interest" description="Disordered" evidence="1">
    <location>
        <begin position="1"/>
        <end position="54"/>
    </location>
</feature>
<feature type="compositionally biased region" description="Acidic residues" evidence="1">
    <location>
        <begin position="26"/>
        <end position="54"/>
    </location>
</feature>
<dbReference type="InParanoid" id="A0A1J7IWM5"/>
<keyword evidence="3" id="KW-1185">Reference proteome</keyword>
<dbReference type="Proteomes" id="UP000182658">
    <property type="component" value="Unassembled WGS sequence"/>
</dbReference>
<name>A0A1J7IWM5_9PEZI</name>
<dbReference type="EMBL" id="KV875095">
    <property type="protein sequence ID" value="OIW31733.1"/>
    <property type="molecule type" value="Genomic_DNA"/>
</dbReference>
<proteinExistence type="predicted"/>
<dbReference type="InterPro" id="IPR022190">
    <property type="entry name" value="DUF3716"/>
</dbReference>
<sequence length="232" mass="26313">MPRPAKRARVEEESAVQTHQEAHDDHEDDIDEDEEDDDINDEEDIENDADADDDPETQALVHALAAGGSNQDGEPQQQQHENIVEYCYRMGYFPANERFPNAVTANRFRAAPLRPQRTLAKNPFTRRSWHPKKPANWCAVLLQCGGQEVSDACARCVEGQGFWTECVVPNDWATSWITRGACANCYMDGKRGICSRGFGSMLQAPVQWHSFTRHMLTQTSKQRPYLLPHAQK</sequence>
<organism evidence="2 3">
    <name type="scientific">Coniochaeta ligniaria NRRL 30616</name>
    <dbReference type="NCBI Taxonomy" id="1408157"/>
    <lineage>
        <taxon>Eukaryota</taxon>
        <taxon>Fungi</taxon>
        <taxon>Dikarya</taxon>
        <taxon>Ascomycota</taxon>
        <taxon>Pezizomycotina</taxon>
        <taxon>Sordariomycetes</taxon>
        <taxon>Sordariomycetidae</taxon>
        <taxon>Coniochaetales</taxon>
        <taxon>Coniochaetaceae</taxon>
        <taxon>Coniochaeta</taxon>
    </lineage>
</organism>
<evidence type="ECO:0000256" key="1">
    <source>
        <dbReference type="SAM" id="MobiDB-lite"/>
    </source>
</evidence>
<evidence type="ECO:0000313" key="2">
    <source>
        <dbReference type="EMBL" id="OIW31733.1"/>
    </source>
</evidence>
<dbReference type="AlphaFoldDB" id="A0A1J7IWM5"/>
<evidence type="ECO:0000313" key="3">
    <source>
        <dbReference type="Proteomes" id="UP000182658"/>
    </source>
</evidence>
<protein>
    <submittedName>
        <fullName evidence="2">Uncharacterized protein</fullName>
    </submittedName>
</protein>
<dbReference type="OrthoDB" id="5228843at2759"/>